<dbReference type="AlphaFoldDB" id="A0A381NAW6"/>
<evidence type="ECO:0000313" key="4">
    <source>
        <dbReference type="EMBL" id="SUZ51685.1"/>
    </source>
</evidence>
<keyword evidence="2" id="KW-0067">ATP-binding</keyword>
<dbReference type="CDD" id="cd03221">
    <property type="entry name" value="ABCF_EF-3"/>
    <property type="match status" value="2"/>
</dbReference>
<dbReference type="SMART" id="SM00382">
    <property type="entry name" value="AAA"/>
    <property type="match status" value="2"/>
</dbReference>
<dbReference type="PANTHER" id="PTHR42855:SF2">
    <property type="entry name" value="DRUG RESISTANCE ABC TRANSPORTER,ATP-BINDING PROTEIN"/>
    <property type="match status" value="1"/>
</dbReference>
<dbReference type="PROSITE" id="PS50893">
    <property type="entry name" value="ABC_TRANSPORTER_2"/>
    <property type="match status" value="2"/>
</dbReference>
<dbReference type="FunFam" id="3.40.50.300:FF:000011">
    <property type="entry name" value="Putative ABC transporter ATP-binding component"/>
    <property type="match status" value="1"/>
</dbReference>
<evidence type="ECO:0000259" key="3">
    <source>
        <dbReference type="PROSITE" id="PS50893"/>
    </source>
</evidence>
<evidence type="ECO:0000256" key="2">
    <source>
        <dbReference type="ARBA" id="ARBA00022840"/>
    </source>
</evidence>
<gene>
    <name evidence="4" type="ORF">METZ01_LOCUS4539</name>
</gene>
<feature type="domain" description="ABC transporter" evidence="3">
    <location>
        <begin position="320"/>
        <end position="538"/>
    </location>
</feature>
<evidence type="ECO:0000256" key="1">
    <source>
        <dbReference type="ARBA" id="ARBA00022741"/>
    </source>
</evidence>
<name>A0A381NAW6_9ZZZZ</name>
<accession>A0A381NAW6</accession>
<organism evidence="4">
    <name type="scientific">marine metagenome</name>
    <dbReference type="NCBI Taxonomy" id="408172"/>
    <lineage>
        <taxon>unclassified sequences</taxon>
        <taxon>metagenomes</taxon>
        <taxon>ecological metagenomes</taxon>
    </lineage>
</organism>
<feature type="domain" description="ABC transporter" evidence="3">
    <location>
        <begin position="2"/>
        <end position="252"/>
    </location>
</feature>
<dbReference type="Gene3D" id="3.40.50.300">
    <property type="entry name" value="P-loop containing nucleotide triphosphate hydrolases"/>
    <property type="match status" value="2"/>
</dbReference>
<dbReference type="InterPro" id="IPR032781">
    <property type="entry name" value="ABC_tran_Xtn"/>
</dbReference>
<dbReference type="InterPro" id="IPR003593">
    <property type="entry name" value="AAA+_ATPase"/>
</dbReference>
<dbReference type="InterPro" id="IPR003439">
    <property type="entry name" value="ABC_transporter-like_ATP-bd"/>
</dbReference>
<dbReference type="GO" id="GO:0016887">
    <property type="term" value="F:ATP hydrolysis activity"/>
    <property type="evidence" value="ECO:0007669"/>
    <property type="project" value="InterPro"/>
</dbReference>
<reference evidence="4" key="1">
    <citation type="submission" date="2018-05" db="EMBL/GenBank/DDBJ databases">
        <authorList>
            <person name="Lanie J.A."/>
            <person name="Ng W.-L."/>
            <person name="Kazmierczak K.M."/>
            <person name="Andrzejewski T.M."/>
            <person name="Davidsen T.M."/>
            <person name="Wayne K.J."/>
            <person name="Tettelin H."/>
            <person name="Glass J.I."/>
            <person name="Rusch D."/>
            <person name="Podicherti R."/>
            <person name="Tsui H.-C.T."/>
            <person name="Winkler M.E."/>
        </authorList>
    </citation>
    <scope>NUCLEOTIDE SEQUENCE</scope>
</reference>
<dbReference type="Pfam" id="PF12848">
    <property type="entry name" value="ABC_tran_Xtn"/>
    <property type="match status" value="1"/>
</dbReference>
<dbReference type="GO" id="GO:0005524">
    <property type="term" value="F:ATP binding"/>
    <property type="evidence" value="ECO:0007669"/>
    <property type="project" value="UniProtKB-KW"/>
</dbReference>
<dbReference type="PANTHER" id="PTHR42855">
    <property type="entry name" value="ABC TRANSPORTER ATP-BINDING SUBUNIT"/>
    <property type="match status" value="1"/>
</dbReference>
<dbReference type="SUPFAM" id="SSF52540">
    <property type="entry name" value="P-loop containing nucleoside triphosphate hydrolases"/>
    <property type="match status" value="2"/>
</dbReference>
<dbReference type="InterPro" id="IPR051309">
    <property type="entry name" value="ABCF_ATPase"/>
</dbReference>
<dbReference type="InterPro" id="IPR027417">
    <property type="entry name" value="P-loop_NTPase"/>
</dbReference>
<protein>
    <recommendedName>
        <fullName evidence="3">ABC transporter domain-containing protein</fullName>
    </recommendedName>
</protein>
<sequence length="540" mass="61474">MLSVNNLSLQFGKRILFDEVNITFSPGNCYGIIGANGAGKSTLLKILSKQMEGNSGSISLESGKRLSVLEQDHNRYDSNNVLETVILGNKELFEIKKEIDDLYANENFSDADAERVGELQIKFEEMDGWNAEADAAFLLSSLGIKEELHQHMMDSIDQKNKVKVLLAQCIFGNPDVLIMDEPTNDLDYISVEWLVNFIQEFENTIIVVSHDRFFLDSVCTHISDIDFGKINHFSGNYSFWQASSELATRQKLQQNKKAEDKKKELQEFISRFSANVAKSKQATARKKMIEKLNIEEIKPSSRRYPAIIFKQEREAGDQILEVSSLSFLNEHEIFFKDINFNLKKGEKVLILSKNSRACNYFYECLSGNLKSTSGSYSWGITTSFGYLPLDNSSFFKTKTTLVDWLRQWANNDEEKEELYIRGFLGKMLFSGDEALKSCDVLSGGEKVRCMLSKIMMGNPNVLLIDEPTNHLDLESITTFNNSLINFKGTILMSTNDIAFAKSVSNRIIEITPNGVIDSYLSFDEYVKDKKIINQRERLYK</sequence>
<dbReference type="EMBL" id="UINC01000233">
    <property type="protein sequence ID" value="SUZ51685.1"/>
    <property type="molecule type" value="Genomic_DNA"/>
</dbReference>
<keyword evidence="1" id="KW-0547">Nucleotide-binding</keyword>
<proteinExistence type="predicted"/>
<dbReference type="Pfam" id="PF00005">
    <property type="entry name" value="ABC_tran"/>
    <property type="match status" value="2"/>
</dbReference>